<feature type="transmembrane region" description="Helical" evidence="2">
    <location>
        <begin position="288"/>
        <end position="308"/>
    </location>
</feature>
<keyword evidence="2" id="KW-0472">Membrane</keyword>
<feature type="transmembrane region" description="Helical" evidence="2">
    <location>
        <begin position="379"/>
        <end position="401"/>
    </location>
</feature>
<feature type="compositionally biased region" description="Pro residues" evidence="1">
    <location>
        <begin position="626"/>
        <end position="642"/>
    </location>
</feature>
<feature type="transmembrane region" description="Helical" evidence="2">
    <location>
        <begin position="474"/>
        <end position="495"/>
    </location>
</feature>
<feature type="region of interest" description="Disordered" evidence="1">
    <location>
        <begin position="1"/>
        <end position="60"/>
    </location>
</feature>
<keyword evidence="4" id="KW-1185">Reference proteome</keyword>
<reference evidence="3 4" key="1">
    <citation type="submission" date="2023-03" db="EMBL/GenBank/DDBJ databases">
        <title>Draft genome sequence of Streptomyces sp. K1PA1 isolated from peat swamp forest in Thailand.</title>
        <authorList>
            <person name="Klaysubun C."/>
            <person name="Duangmal K."/>
        </authorList>
    </citation>
    <scope>NUCLEOTIDE SEQUENCE [LARGE SCALE GENOMIC DNA]</scope>
    <source>
        <strain evidence="3 4">K1PA1</strain>
    </source>
</reference>
<feature type="compositionally biased region" description="Low complexity" evidence="1">
    <location>
        <begin position="577"/>
        <end position="625"/>
    </location>
</feature>
<dbReference type="PANTHER" id="PTHR45725">
    <property type="entry name" value="FORMIN HOMOLOGY 2 FAMILY MEMBER"/>
    <property type="match status" value="1"/>
</dbReference>
<proteinExistence type="predicted"/>
<evidence type="ECO:0000256" key="1">
    <source>
        <dbReference type="SAM" id="MobiDB-lite"/>
    </source>
</evidence>
<accession>A0ABT6A2R1</accession>
<dbReference type="CDD" id="cd05709">
    <property type="entry name" value="S2P-M50"/>
    <property type="match status" value="1"/>
</dbReference>
<feature type="transmembrane region" description="Helical" evidence="2">
    <location>
        <begin position="431"/>
        <end position="453"/>
    </location>
</feature>
<keyword evidence="2" id="KW-0812">Transmembrane</keyword>
<evidence type="ECO:0000256" key="2">
    <source>
        <dbReference type="SAM" id="Phobius"/>
    </source>
</evidence>
<dbReference type="EMBL" id="JARJBB010000003">
    <property type="protein sequence ID" value="MDF3298671.1"/>
    <property type="molecule type" value="Genomic_DNA"/>
</dbReference>
<evidence type="ECO:0000313" key="3">
    <source>
        <dbReference type="EMBL" id="MDF3298671.1"/>
    </source>
</evidence>
<gene>
    <name evidence="3" type="ORF">P3H78_08485</name>
</gene>
<feature type="compositionally biased region" description="Pro residues" evidence="1">
    <location>
        <begin position="564"/>
        <end position="576"/>
    </location>
</feature>
<evidence type="ECO:0008006" key="5">
    <source>
        <dbReference type="Google" id="ProtNLM"/>
    </source>
</evidence>
<evidence type="ECO:0000313" key="4">
    <source>
        <dbReference type="Proteomes" id="UP001221150"/>
    </source>
</evidence>
<sequence>MTPPAEHSTSHARNQSTAVAADPPPPAEGRPVRPREPATAPTQVMASESAPPAGPVPHLTHGLRALGQYQGSGFTDRKYVVRRGDGQVLMLSRLLYLVVSSVDGVRDTETISHRVSGRYGEEVTEGDVAYLIDNRLTPLGVTVPLGEPPRTCDKAPTSDLLLALRGHRVILDEARVARVAAALSWLHRPPVVALVLSATAAVDVWLFAVHGAMTPLLRVLEQPLWMLAVFLLTILSLVFHEFGHASACRYSGAVPGKIGCGIYLIWPALYTDVTDVYRIGRRGRLRTGFGGVYFNAVFMLALTAGYLLTGQPFFLASVYLAHFEVLEQLMPALRLDGYYILGDLAGVPDLFGKVKPILMSLVPGRRPAEAAGLKRSARVVVASWVLTMIPLLLAETCYALWNLPRLATTAFRSLAEQLAGTVQAFGEGHPAAGTVGVVGALMLACPMAGGSYLAGRVLVRLAGAAVRTTRGRPALRLSVAAAVCGAACVLGTAWWQGMTPAPLPPAAPVTPLLQPGVPRVRAAEDPPAGLPGSHPVARPSGAPDPTGRTTGHGTGGTGRTAVPSPSPTPAGPPTPTPAQASPRTSSTAPAPPTARESATATPPVPGTSPGASASVPPSPSATVPASPSPPLTALPSPSPSTS</sequence>
<organism evidence="3 4">
    <name type="scientific">Streptomyces tropicalis</name>
    <dbReference type="NCBI Taxonomy" id="3034234"/>
    <lineage>
        <taxon>Bacteria</taxon>
        <taxon>Bacillati</taxon>
        <taxon>Actinomycetota</taxon>
        <taxon>Actinomycetes</taxon>
        <taxon>Kitasatosporales</taxon>
        <taxon>Streptomycetaceae</taxon>
        <taxon>Streptomyces</taxon>
    </lineage>
</organism>
<protein>
    <recommendedName>
        <fullName evidence="5">Peptide zinc metalloprotease protein</fullName>
    </recommendedName>
</protein>
<dbReference type="InterPro" id="IPR051425">
    <property type="entry name" value="Formin_Homology"/>
</dbReference>
<feature type="transmembrane region" description="Helical" evidence="2">
    <location>
        <begin position="224"/>
        <end position="242"/>
    </location>
</feature>
<dbReference type="Proteomes" id="UP001221150">
    <property type="component" value="Unassembled WGS sequence"/>
</dbReference>
<feature type="transmembrane region" description="Helical" evidence="2">
    <location>
        <begin position="191"/>
        <end position="212"/>
    </location>
</feature>
<comment type="caution">
    <text evidence="3">The sequence shown here is derived from an EMBL/GenBank/DDBJ whole genome shotgun (WGS) entry which is preliminary data.</text>
</comment>
<name>A0ABT6A2R1_9ACTN</name>
<feature type="region of interest" description="Disordered" evidence="1">
    <location>
        <begin position="519"/>
        <end position="642"/>
    </location>
</feature>
<keyword evidence="2" id="KW-1133">Transmembrane helix</keyword>